<evidence type="ECO:0000259" key="4">
    <source>
        <dbReference type="Pfam" id="PF03632"/>
    </source>
</evidence>
<dbReference type="Pfam" id="PF03633">
    <property type="entry name" value="Glyco_hydro_65C"/>
    <property type="match status" value="1"/>
</dbReference>
<dbReference type="InterPro" id="IPR011013">
    <property type="entry name" value="Gal_mutarotase_sf_dom"/>
</dbReference>
<organism evidence="7 8">
    <name type="scientific">Sunxiuqinia dokdonensis</name>
    <dbReference type="NCBI Taxonomy" id="1409788"/>
    <lineage>
        <taxon>Bacteria</taxon>
        <taxon>Pseudomonadati</taxon>
        <taxon>Bacteroidota</taxon>
        <taxon>Bacteroidia</taxon>
        <taxon>Marinilabiliales</taxon>
        <taxon>Prolixibacteraceae</taxon>
        <taxon>Sunxiuqinia</taxon>
    </lineage>
</organism>
<dbReference type="InterPro" id="IPR008928">
    <property type="entry name" value="6-hairpin_glycosidase_sf"/>
</dbReference>
<dbReference type="InterPro" id="IPR037018">
    <property type="entry name" value="GH65_N"/>
</dbReference>
<feature type="binding site" evidence="3">
    <location>
        <begin position="357"/>
        <end position="358"/>
    </location>
    <ligand>
        <name>substrate</name>
    </ligand>
</feature>
<dbReference type="EMBL" id="LGIA01000174">
    <property type="protein sequence ID" value="KOH43953.1"/>
    <property type="molecule type" value="Genomic_DNA"/>
</dbReference>
<dbReference type="InterPro" id="IPR017045">
    <property type="entry name" value="Malt_Pase/Glycosyl_Hdrlase"/>
</dbReference>
<proteinExistence type="inferred from homology"/>
<dbReference type="Proteomes" id="UP000036958">
    <property type="component" value="Unassembled WGS sequence"/>
</dbReference>
<dbReference type="GO" id="GO:0030246">
    <property type="term" value="F:carbohydrate binding"/>
    <property type="evidence" value="ECO:0007669"/>
    <property type="project" value="InterPro"/>
</dbReference>
<evidence type="ECO:0000259" key="6">
    <source>
        <dbReference type="Pfam" id="PF03636"/>
    </source>
</evidence>
<evidence type="ECO:0000313" key="7">
    <source>
        <dbReference type="EMBL" id="KOH43953.1"/>
    </source>
</evidence>
<dbReference type="Gene3D" id="1.50.10.10">
    <property type="match status" value="1"/>
</dbReference>
<name>A0A0L8V6G7_9BACT</name>
<dbReference type="SUPFAM" id="SSF48208">
    <property type="entry name" value="Six-hairpin glycosidases"/>
    <property type="match status" value="1"/>
</dbReference>
<gene>
    <name evidence="7" type="ORF">NC99_32440</name>
</gene>
<dbReference type="GO" id="GO:0005975">
    <property type="term" value="P:carbohydrate metabolic process"/>
    <property type="evidence" value="ECO:0007669"/>
    <property type="project" value="InterPro"/>
</dbReference>
<keyword evidence="8" id="KW-1185">Reference proteome</keyword>
<dbReference type="InterPro" id="IPR005194">
    <property type="entry name" value="Glyco_hydro_65_C"/>
</dbReference>
<dbReference type="PATRIC" id="fig|1409788.3.peg.3328"/>
<feature type="domain" description="Glycoside hydrolase family 65 N-terminal" evidence="6">
    <location>
        <begin position="13"/>
        <end position="265"/>
    </location>
</feature>
<dbReference type="Pfam" id="PF03636">
    <property type="entry name" value="Glyco_hydro_65N"/>
    <property type="match status" value="1"/>
</dbReference>
<evidence type="ECO:0000256" key="2">
    <source>
        <dbReference type="PIRSR" id="PIRSR036289-50"/>
    </source>
</evidence>
<sequence length="772" mass="89742">MKDYIIHSEWKVIEDGFNPDNNRISESIFSIGNGHTGQRANFEEKYSGDSLQGNYLAGVYYPDKTRVGWWKNGYPEYFAKILNAANWIGIHLEIEGEELDLATASIQKFRRELDMRTALLTRSFVATLPSGKQVEVVAKRFLSMKQQELGAIQYRLRSLNFSAPVRITSFIDGDVMNEDSNYDEKFWDEVEKEAQGQEVFLCMKTKKTGFYACNGQHTRLLVNGKALVVKPEILPKEKQVATVFELDLKEGQELLVEKFASITSSLHYKKEAMLAHGKQAVQQAQQKGFDQLFAEHCQLWEQKWETADIEIKGDVAAQQGIRFNIFQLMQTYTGDDERLNIGPKGFTGEKYGGVTYWDTEAYCLPFFLGTAPEKVAKNLLMYRYKHLQKAIENAEKLGFNHGAALYPMVTINGEECHNEWEITFEEIHRNGAIAYAISHYINYTGDRQYLAPYGFEVLLGISRFWAQRVNWSEAKQAYVMLGVTGPNEYENNVNNNFHTNKMAVWTLNYTLKVIDYLKRDHPYLFEEMIQKWKFNELQETAVWREIIEKMYFPLDEKSGLYLQQDGFLDKEIIPVQQMNQEERPINQNWSWDRILRSCYIKQADTLQSFYWFQDEFDMETLTRHFDFYESITVHESSLSPCVHGILAARIGRREKAYELYLRTARLDLDDYNNDTEDGLHITSMAGTWMAFVESFGGMRVKNGQLLLDPFIPESWESYSFKLNYRNSHLEIQMSDELKITNHNPGSVSVTIWGKEYELVENQEVVLSKEVKI</sequence>
<dbReference type="Pfam" id="PF03632">
    <property type="entry name" value="Glyco_hydro_65m"/>
    <property type="match status" value="1"/>
</dbReference>
<dbReference type="STRING" id="1409788.NC99_32440"/>
<comment type="caution">
    <text evidence="7">The sequence shown here is derived from an EMBL/GenBank/DDBJ whole genome shotgun (WGS) entry which is preliminary data.</text>
</comment>
<dbReference type="RefSeq" id="WP_053185272.1">
    <property type="nucleotide sequence ID" value="NZ_LGIA01000174.1"/>
</dbReference>
<evidence type="ECO:0000313" key="8">
    <source>
        <dbReference type="Proteomes" id="UP000036958"/>
    </source>
</evidence>
<accession>A0A0L8V6G7</accession>
<dbReference type="InterPro" id="IPR005196">
    <property type="entry name" value="Glyco_hydro_65_N"/>
</dbReference>
<dbReference type="InterPro" id="IPR005195">
    <property type="entry name" value="Glyco_hydro_65_M"/>
</dbReference>
<dbReference type="GO" id="GO:0004553">
    <property type="term" value="F:hydrolase activity, hydrolyzing O-glycosyl compounds"/>
    <property type="evidence" value="ECO:0007669"/>
    <property type="project" value="TreeGrafter"/>
</dbReference>
<feature type="domain" description="Glycoside hydrolase family 65 C-terminal" evidence="5">
    <location>
        <begin position="698"/>
        <end position="758"/>
    </location>
</feature>
<dbReference type="AlphaFoldDB" id="A0A0L8V6G7"/>
<reference evidence="8" key="1">
    <citation type="submission" date="2015-07" db="EMBL/GenBank/DDBJ databases">
        <title>Genome sequencing of Sunxiuqinia dokdonensis strain SK.</title>
        <authorList>
            <person name="Ahn S."/>
            <person name="Kim B.-C."/>
        </authorList>
    </citation>
    <scope>NUCLEOTIDE SEQUENCE [LARGE SCALE GENOMIC DNA]</scope>
    <source>
        <strain evidence="8">SK</strain>
    </source>
</reference>
<comment type="similarity">
    <text evidence="1">Belongs to the glycosyl hydrolase 65 family.</text>
</comment>
<protein>
    <submittedName>
        <fullName evidence="7">Maltose phosphorylase</fullName>
    </submittedName>
</protein>
<feature type="domain" description="Glycoside hydrolase family 65 central catalytic" evidence="4">
    <location>
        <begin position="322"/>
        <end position="689"/>
    </location>
</feature>
<dbReference type="NCBIfam" id="NF010380">
    <property type="entry name" value="PRK13807.1"/>
    <property type="match status" value="1"/>
</dbReference>
<dbReference type="PANTHER" id="PTHR11051:SF14">
    <property type="entry name" value="MALTOSE PHOSPHORYLASE"/>
    <property type="match status" value="1"/>
</dbReference>
<evidence type="ECO:0000256" key="3">
    <source>
        <dbReference type="PIRSR" id="PIRSR036289-51"/>
    </source>
</evidence>
<dbReference type="Gene3D" id="2.60.420.10">
    <property type="entry name" value="Maltose phosphorylase, domain 3"/>
    <property type="match status" value="1"/>
</dbReference>
<evidence type="ECO:0000259" key="5">
    <source>
        <dbReference type="Pfam" id="PF03633"/>
    </source>
</evidence>
<dbReference type="OrthoDB" id="9758855at2"/>
<feature type="active site" description="Proton donor" evidence="2">
    <location>
        <position position="488"/>
    </location>
</feature>
<dbReference type="Gene3D" id="2.70.98.40">
    <property type="entry name" value="Glycoside hydrolase, family 65, N-terminal domain"/>
    <property type="match status" value="1"/>
</dbReference>
<feature type="binding site" evidence="3">
    <location>
        <begin position="601"/>
        <end position="602"/>
    </location>
    <ligand>
        <name>substrate</name>
    </ligand>
</feature>
<dbReference type="PIRSF" id="PIRSF036289">
    <property type="entry name" value="Glycosyl_hydrolase_malt_phosph"/>
    <property type="match status" value="1"/>
</dbReference>
<dbReference type="GO" id="GO:0016757">
    <property type="term" value="F:glycosyltransferase activity"/>
    <property type="evidence" value="ECO:0007669"/>
    <property type="project" value="UniProtKB-ARBA"/>
</dbReference>
<dbReference type="PANTHER" id="PTHR11051">
    <property type="entry name" value="GLYCOSYL HYDROLASE-RELATED"/>
    <property type="match status" value="1"/>
</dbReference>
<dbReference type="SUPFAM" id="SSF74650">
    <property type="entry name" value="Galactose mutarotase-like"/>
    <property type="match status" value="1"/>
</dbReference>
<evidence type="ECO:0000256" key="1">
    <source>
        <dbReference type="ARBA" id="ARBA00006768"/>
    </source>
</evidence>
<dbReference type="InterPro" id="IPR012341">
    <property type="entry name" value="6hp_glycosidase-like_sf"/>
</dbReference>